<gene>
    <name evidence="1" type="ORF">GCM10012278_65370</name>
</gene>
<protein>
    <recommendedName>
        <fullName evidence="3">MftR C-terminal domain-containing protein</fullName>
    </recommendedName>
</protein>
<reference evidence="1" key="2">
    <citation type="submission" date="2020-09" db="EMBL/GenBank/DDBJ databases">
        <authorList>
            <person name="Sun Q."/>
            <person name="Zhou Y."/>
        </authorList>
    </citation>
    <scope>NUCLEOTIDE SEQUENCE</scope>
    <source>
        <strain evidence="1">CGMCC 4.7430</strain>
    </source>
</reference>
<evidence type="ECO:0008006" key="3">
    <source>
        <dbReference type="Google" id="ProtNLM"/>
    </source>
</evidence>
<dbReference type="AlphaFoldDB" id="A0A918ADL1"/>
<sequence>MIMANADLRERELIKLERMTAAVTDELRRRGIGDAAASLAAKTGSAVYRVAFQRWVNAADDLDLRDTISQSFAMLRALIAAH</sequence>
<dbReference type="Proteomes" id="UP000660745">
    <property type="component" value="Unassembled WGS sequence"/>
</dbReference>
<organism evidence="1 2">
    <name type="scientific">Nonomuraea glycinis</name>
    <dbReference type="NCBI Taxonomy" id="2047744"/>
    <lineage>
        <taxon>Bacteria</taxon>
        <taxon>Bacillati</taxon>
        <taxon>Actinomycetota</taxon>
        <taxon>Actinomycetes</taxon>
        <taxon>Streptosporangiales</taxon>
        <taxon>Streptosporangiaceae</taxon>
        <taxon>Nonomuraea</taxon>
    </lineage>
</organism>
<name>A0A918ADL1_9ACTN</name>
<evidence type="ECO:0000313" key="2">
    <source>
        <dbReference type="Proteomes" id="UP000660745"/>
    </source>
</evidence>
<dbReference type="Gene3D" id="1.10.357.10">
    <property type="entry name" value="Tetracycline Repressor, domain 2"/>
    <property type="match status" value="1"/>
</dbReference>
<comment type="caution">
    <text evidence="1">The sequence shown here is derived from an EMBL/GenBank/DDBJ whole genome shotgun (WGS) entry which is preliminary data.</text>
</comment>
<evidence type="ECO:0000313" key="1">
    <source>
        <dbReference type="EMBL" id="GGP13471.1"/>
    </source>
</evidence>
<reference evidence="1" key="1">
    <citation type="journal article" date="2014" name="Int. J. Syst. Evol. Microbiol.">
        <title>Complete genome sequence of Corynebacterium casei LMG S-19264T (=DSM 44701T), isolated from a smear-ripened cheese.</title>
        <authorList>
            <consortium name="US DOE Joint Genome Institute (JGI-PGF)"/>
            <person name="Walter F."/>
            <person name="Albersmeier A."/>
            <person name="Kalinowski J."/>
            <person name="Ruckert C."/>
        </authorList>
    </citation>
    <scope>NUCLEOTIDE SEQUENCE</scope>
    <source>
        <strain evidence="1">CGMCC 4.7430</strain>
    </source>
</reference>
<proteinExistence type="predicted"/>
<dbReference type="EMBL" id="BMNK01000014">
    <property type="protein sequence ID" value="GGP13471.1"/>
    <property type="molecule type" value="Genomic_DNA"/>
</dbReference>
<accession>A0A918ADL1</accession>
<keyword evidence="2" id="KW-1185">Reference proteome</keyword>